<evidence type="ECO:0000256" key="1">
    <source>
        <dbReference type="ARBA" id="ARBA00023239"/>
    </source>
</evidence>
<dbReference type="SUPFAM" id="SSF48557">
    <property type="entry name" value="L-aspartase-like"/>
    <property type="match status" value="1"/>
</dbReference>
<sequence>MDDAVVITRAGASVEDVARVARDGARVELDGEVQALVRRSRAIVDDHVHGERLIYGLNTGLGHMRNERVPLETLKAYQEEMIIGHAGATGEPLPDDDVRAMIFARLAGAARGGAGLHPDSVTLLGELLNRRVHPVVPRQGSVGAADLMHLAAVAMVMIGRGHARVGGQVLPGAEALAAVGLAPYSPLPKEGLALLSANAASIGLGALVVRQAEVVATLADLAGALSLESYNGNPSPWREDAVRAKPFAGQVAAGASMRAILEGSYLLDPASVVSVQDPLSFRVMPQVHGALRDQLAFTRHAVEVELNSIGDNPMVCVEAAELISTGNFHPMTMALGFDALRVGIGHVGLLSERRMQKGLSAWFAARNTSEDAVVDGRPT</sequence>
<dbReference type="EMBL" id="CADCWC010000141">
    <property type="protein sequence ID" value="CAA9528782.1"/>
    <property type="molecule type" value="Genomic_DNA"/>
</dbReference>
<dbReference type="Gene3D" id="1.10.275.10">
    <property type="entry name" value="Fumarase/aspartase (N-terminal domain)"/>
    <property type="match status" value="1"/>
</dbReference>
<dbReference type="PANTHER" id="PTHR10362">
    <property type="entry name" value="HISTIDINE AMMONIA-LYASE"/>
    <property type="match status" value="1"/>
</dbReference>
<proteinExistence type="predicted"/>
<gene>
    <name evidence="2" type="ORF">AVDCRST_MAG79-730</name>
</gene>
<evidence type="ECO:0000313" key="2">
    <source>
        <dbReference type="EMBL" id="CAA9528782.1"/>
    </source>
</evidence>
<dbReference type="AlphaFoldDB" id="A0A6J4TPR1"/>
<dbReference type="Gene3D" id="1.20.200.10">
    <property type="entry name" value="Fumarase/aspartase (Central domain)"/>
    <property type="match status" value="1"/>
</dbReference>
<feature type="non-terminal residue" evidence="2">
    <location>
        <position position="379"/>
    </location>
</feature>
<dbReference type="GO" id="GO:0004397">
    <property type="term" value="F:histidine ammonia-lyase activity"/>
    <property type="evidence" value="ECO:0007669"/>
    <property type="project" value="UniProtKB-EC"/>
</dbReference>
<dbReference type="Pfam" id="PF00221">
    <property type="entry name" value="Lyase_aromatic"/>
    <property type="match status" value="1"/>
</dbReference>
<protein>
    <submittedName>
        <fullName evidence="2">Histidine ammonia-lyase</fullName>
        <ecNumber evidence="2">4.3.1.3</ecNumber>
    </submittedName>
</protein>
<dbReference type="InterPro" id="IPR024083">
    <property type="entry name" value="Fumarase/histidase_N"/>
</dbReference>
<reference evidence="2" key="1">
    <citation type="submission" date="2020-02" db="EMBL/GenBank/DDBJ databases">
        <authorList>
            <person name="Meier V. D."/>
        </authorList>
    </citation>
    <scope>NUCLEOTIDE SEQUENCE</scope>
    <source>
        <strain evidence="2">AVDCRST_MAG79</strain>
    </source>
</reference>
<dbReference type="InterPro" id="IPR001106">
    <property type="entry name" value="Aromatic_Lyase"/>
</dbReference>
<name>A0A6J4TPR1_9ACTN</name>
<accession>A0A6J4TPR1</accession>
<dbReference type="EC" id="4.3.1.3" evidence="2"/>
<organism evidence="2">
    <name type="scientific">uncultured Thermoleophilia bacterium</name>
    <dbReference type="NCBI Taxonomy" id="1497501"/>
    <lineage>
        <taxon>Bacteria</taxon>
        <taxon>Bacillati</taxon>
        <taxon>Actinomycetota</taxon>
        <taxon>Thermoleophilia</taxon>
        <taxon>environmental samples</taxon>
    </lineage>
</organism>
<dbReference type="InterPro" id="IPR008948">
    <property type="entry name" value="L-Aspartase-like"/>
</dbReference>
<keyword evidence="1 2" id="KW-0456">Lyase</keyword>
<dbReference type="CDD" id="cd00332">
    <property type="entry name" value="PAL-HAL"/>
    <property type="match status" value="1"/>
</dbReference>